<feature type="domain" description="Tail specific protease" evidence="7">
    <location>
        <begin position="171"/>
        <end position="358"/>
    </location>
</feature>
<comment type="similarity">
    <text evidence="1 5">Belongs to the peptidase S41A family.</text>
</comment>
<dbReference type="SMART" id="SM00228">
    <property type="entry name" value="PDZ"/>
    <property type="match status" value="1"/>
</dbReference>
<dbReference type="InterPro" id="IPR041489">
    <property type="entry name" value="PDZ_6"/>
</dbReference>
<comment type="caution">
    <text evidence="8">The sequence shown here is derived from an EMBL/GenBank/DDBJ whole genome shotgun (WGS) entry which is preliminary data.</text>
</comment>
<name>A0ABT8F731_9BACT</name>
<dbReference type="InterPro" id="IPR036034">
    <property type="entry name" value="PDZ_sf"/>
</dbReference>
<dbReference type="InterPro" id="IPR001478">
    <property type="entry name" value="PDZ"/>
</dbReference>
<keyword evidence="3 5" id="KW-0378">Hydrolase</keyword>
<dbReference type="SUPFAM" id="SSF52096">
    <property type="entry name" value="ClpP/crotonase"/>
    <property type="match status" value="1"/>
</dbReference>
<evidence type="ECO:0000256" key="3">
    <source>
        <dbReference type="ARBA" id="ARBA00022801"/>
    </source>
</evidence>
<evidence type="ECO:0000256" key="2">
    <source>
        <dbReference type="ARBA" id="ARBA00022670"/>
    </source>
</evidence>
<organism evidence="8 9">
    <name type="scientific">Shiella aurantiaca</name>
    <dbReference type="NCBI Taxonomy" id="3058365"/>
    <lineage>
        <taxon>Bacteria</taxon>
        <taxon>Pseudomonadati</taxon>
        <taxon>Bacteroidota</taxon>
        <taxon>Cytophagia</taxon>
        <taxon>Cytophagales</taxon>
        <taxon>Shiellaceae</taxon>
        <taxon>Shiella</taxon>
    </lineage>
</organism>
<dbReference type="PANTHER" id="PTHR32060">
    <property type="entry name" value="TAIL-SPECIFIC PROTEASE"/>
    <property type="match status" value="1"/>
</dbReference>
<gene>
    <name evidence="8" type="ORF">QWY31_11715</name>
</gene>
<keyword evidence="2 5" id="KW-0645">Protease</keyword>
<dbReference type="Gene3D" id="3.90.226.10">
    <property type="entry name" value="2-enoyl-CoA Hydratase, Chain A, domain 1"/>
    <property type="match status" value="1"/>
</dbReference>
<proteinExistence type="inferred from homology"/>
<evidence type="ECO:0000259" key="7">
    <source>
        <dbReference type="SMART" id="SM00245"/>
    </source>
</evidence>
<dbReference type="EMBL" id="JAUHJS010000006">
    <property type="protein sequence ID" value="MDN4166174.1"/>
    <property type="molecule type" value="Genomic_DNA"/>
</dbReference>
<dbReference type="CDD" id="cd07560">
    <property type="entry name" value="Peptidase_S41_CPP"/>
    <property type="match status" value="1"/>
</dbReference>
<dbReference type="Gene3D" id="2.30.42.10">
    <property type="match status" value="1"/>
</dbReference>
<dbReference type="Proteomes" id="UP001168552">
    <property type="component" value="Unassembled WGS sequence"/>
</dbReference>
<evidence type="ECO:0000256" key="5">
    <source>
        <dbReference type="RuleBase" id="RU004404"/>
    </source>
</evidence>
<dbReference type="CDD" id="cd06782">
    <property type="entry name" value="cpPDZ_CPP-like"/>
    <property type="match status" value="1"/>
</dbReference>
<dbReference type="InterPro" id="IPR005151">
    <property type="entry name" value="Tail-specific_protease"/>
</dbReference>
<dbReference type="NCBIfam" id="TIGR00225">
    <property type="entry name" value="prc"/>
    <property type="match status" value="1"/>
</dbReference>
<feature type="domain" description="PDZ" evidence="6">
    <location>
        <begin position="98"/>
        <end position="169"/>
    </location>
</feature>
<evidence type="ECO:0000256" key="1">
    <source>
        <dbReference type="ARBA" id="ARBA00009179"/>
    </source>
</evidence>
<reference evidence="8" key="1">
    <citation type="submission" date="2023-06" db="EMBL/GenBank/DDBJ databases">
        <title>Cytophagales bacterium Strain LB-30, isolated from soil.</title>
        <authorList>
            <person name="Liu B."/>
        </authorList>
    </citation>
    <scope>NUCLEOTIDE SEQUENCE</scope>
    <source>
        <strain evidence="8">LB-30</strain>
    </source>
</reference>
<evidence type="ECO:0000256" key="4">
    <source>
        <dbReference type="ARBA" id="ARBA00022825"/>
    </source>
</evidence>
<dbReference type="PANTHER" id="PTHR32060:SF30">
    <property type="entry name" value="CARBOXY-TERMINAL PROCESSING PROTEASE CTPA"/>
    <property type="match status" value="1"/>
</dbReference>
<dbReference type="SUPFAM" id="SSF50156">
    <property type="entry name" value="PDZ domain-like"/>
    <property type="match status" value="1"/>
</dbReference>
<dbReference type="Gene3D" id="3.30.750.44">
    <property type="match status" value="1"/>
</dbReference>
<dbReference type="Pfam" id="PF17820">
    <property type="entry name" value="PDZ_6"/>
    <property type="match status" value="1"/>
</dbReference>
<dbReference type="RefSeq" id="WP_320004710.1">
    <property type="nucleotide sequence ID" value="NZ_JAUHJS010000006.1"/>
</dbReference>
<evidence type="ECO:0000259" key="6">
    <source>
        <dbReference type="SMART" id="SM00228"/>
    </source>
</evidence>
<keyword evidence="9" id="KW-1185">Reference proteome</keyword>
<sequence length="553" mass="61793">MRKNIFKRLIYSVFASLLFIVLFVAATRSDRYFEIAKNLDIMATLFREVNTYYVDEVNPAKLMQTGMIAMLESLDPYTNYIAEDDIEDYMTMTTGQYAGVGLLIGRVNEQNVVIMPYEGYSAQKNGLKIGDKLLKVDEVDVTKKSTEEIGRLLKGQVNTSLNITVQRFGKTEPITVTLQREKVTISNVPFHGMISSDVAYIKLSDFTQGAGREVRDALVELKAKGAKKVILDLRDNPGGLLSEAINVSNVFIPKGKEVVTTRGKVTEWNKTYATQMAPADTEIPVAVLTSSGSASAAEIVAGVIQDYDRGVLVGQKTFGKGLVQATRPLTYNAQLKVTTAKYYTPSGRCIQALDYSNRNEDGSVGKVPDSLKVAFKTTNGRVVYDGGGVDPEIVLDKQVYAPITVSLVSKGLVFQYANEFHYKNPTIASAESFSLSNAQYQEFCVWLKDKEYDYTTKVEKTMNELIESAKKEKYYSDIKAQIESLDQQIKHNKETDLQKFATEIRHILEEEIASRYYFQKGLIQASLSHDAEVKKALEILNTTDSYNQLLARK</sequence>
<evidence type="ECO:0000313" key="8">
    <source>
        <dbReference type="EMBL" id="MDN4166174.1"/>
    </source>
</evidence>
<keyword evidence="4 5" id="KW-0720">Serine protease</keyword>
<dbReference type="InterPro" id="IPR029045">
    <property type="entry name" value="ClpP/crotonase-like_dom_sf"/>
</dbReference>
<dbReference type="Pfam" id="PF03572">
    <property type="entry name" value="Peptidase_S41"/>
    <property type="match status" value="1"/>
</dbReference>
<evidence type="ECO:0000313" key="9">
    <source>
        <dbReference type="Proteomes" id="UP001168552"/>
    </source>
</evidence>
<dbReference type="InterPro" id="IPR004447">
    <property type="entry name" value="Peptidase_S41A"/>
</dbReference>
<protein>
    <submittedName>
        <fullName evidence="8">S41 family peptidase</fullName>
    </submittedName>
</protein>
<dbReference type="SMART" id="SM00245">
    <property type="entry name" value="TSPc"/>
    <property type="match status" value="1"/>
</dbReference>
<accession>A0ABT8F731</accession>